<organism evidence="6 7">
    <name type="scientific">Sedimentibacter acidaminivorans</name>
    <dbReference type="NCBI Taxonomy" id="913099"/>
    <lineage>
        <taxon>Bacteria</taxon>
        <taxon>Bacillati</taxon>
        <taxon>Bacillota</taxon>
        <taxon>Tissierellia</taxon>
        <taxon>Sedimentibacter</taxon>
    </lineage>
</organism>
<comment type="caution">
    <text evidence="6">The sequence shown here is derived from an EMBL/GenBank/DDBJ whole genome shotgun (WGS) entry which is preliminary data.</text>
</comment>
<feature type="active site" description="Proton acceptor" evidence="4">
    <location>
        <position position="178"/>
    </location>
</feature>
<name>A0ABS4GIB3_9FIRM</name>
<feature type="short sequence motif" description="DGA/G" evidence="4">
    <location>
        <begin position="178"/>
        <end position="180"/>
    </location>
</feature>
<dbReference type="PROSITE" id="PS51635">
    <property type="entry name" value="PNPLA"/>
    <property type="match status" value="1"/>
</dbReference>
<feature type="active site" description="Nucleophile" evidence="4">
    <location>
        <position position="37"/>
    </location>
</feature>
<evidence type="ECO:0000313" key="6">
    <source>
        <dbReference type="EMBL" id="MBP1927399.1"/>
    </source>
</evidence>
<evidence type="ECO:0000256" key="1">
    <source>
        <dbReference type="ARBA" id="ARBA00022801"/>
    </source>
</evidence>
<dbReference type="Proteomes" id="UP001519342">
    <property type="component" value="Unassembled WGS sequence"/>
</dbReference>
<dbReference type="CDD" id="cd07209">
    <property type="entry name" value="Pat_hypo_Ecoli_Z1214_like"/>
    <property type="match status" value="1"/>
</dbReference>
<evidence type="ECO:0000256" key="4">
    <source>
        <dbReference type="PROSITE-ProRule" id="PRU01161"/>
    </source>
</evidence>
<gene>
    <name evidence="6" type="ORF">J2Z76_003300</name>
</gene>
<dbReference type="PANTHER" id="PTHR14226:SF29">
    <property type="entry name" value="NEUROPATHY TARGET ESTERASE SWS"/>
    <property type="match status" value="1"/>
</dbReference>
<dbReference type="PANTHER" id="PTHR14226">
    <property type="entry name" value="NEUROPATHY TARGET ESTERASE/SWISS CHEESE D.MELANOGASTER"/>
    <property type="match status" value="1"/>
</dbReference>
<sequence>MYGLVLEGGGAKGAYHVGAYKALKELGVEIGGIAGTSIGALNGAILVQGDLEKLEDIWINTKSSDLFNIDEKVINNLKTFNLQEINLPYLLNVSKEILSNRGLDTSKIRALLEEYIDEDVIRKSKLDFGVVTVNLTDLKPMELLIEDIPEGKLVDYLLASANLPTFKQETFDGKKYLDGGFHDNLPIGVLVKKGYTDFIAVRTFGIGIVKKPKNKKLNITYIQPVEQLGGLLDFNKEQSERDMLLGYYDTMKAFKKLRGYKYYCEPYVGDFLQFMVDFVLDRSDKIEKLGKILGYEGTPTDRMLFEKIMPRLENILDMKGNNDYQDIVIRIVEQIAERYNDIEKFKIYKTEEFIKIVIEKVMSKPLAYNKSLPDFIKHNKLLSLAVKDSLINEVFTEMFL</sequence>
<dbReference type="InterPro" id="IPR050301">
    <property type="entry name" value="NTE"/>
</dbReference>
<proteinExistence type="predicted"/>
<evidence type="ECO:0000256" key="3">
    <source>
        <dbReference type="ARBA" id="ARBA00023098"/>
    </source>
</evidence>
<keyword evidence="2 4" id="KW-0442">Lipid degradation</keyword>
<protein>
    <submittedName>
        <fullName evidence="6">NTE family protein</fullName>
    </submittedName>
</protein>
<keyword evidence="1 4" id="KW-0378">Hydrolase</keyword>
<feature type="domain" description="PNPLA" evidence="5">
    <location>
        <begin position="4"/>
        <end position="191"/>
    </location>
</feature>
<keyword evidence="3 4" id="KW-0443">Lipid metabolism</keyword>
<keyword evidence="7" id="KW-1185">Reference proteome</keyword>
<dbReference type="InterPro" id="IPR002641">
    <property type="entry name" value="PNPLA_dom"/>
</dbReference>
<dbReference type="RefSeq" id="WP_209513106.1">
    <property type="nucleotide sequence ID" value="NZ_JAGGKS010000014.1"/>
</dbReference>
<evidence type="ECO:0000256" key="2">
    <source>
        <dbReference type="ARBA" id="ARBA00022963"/>
    </source>
</evidence>
<dbReference type="Pfam" id="PF01734">
    <property type="entry name" value="Patatin"/>
    <property type="match status" value="1"/>
</dbReference>
<reference evidence="6 7" key="1">
    <citation type="submission" date="2021-03" db="EMBL/GenBank/DDBJ databases">
        <title>Genomic Encyclopedia of Type Strains, Phase IV (KMG-IV): sequencing the most valuable type-strain genomes for metagenomic binning, comparative biology and taxonomic classification.</title>
        <authorList>
            <person name="Goeker M."/>
        </authorList>
    </citation>
    <scope>NUCLEOTIDE SEQUENCE [LARGE SCALE GENOMIC DNA]</scope>
    <source>
        <strain evidence="6 7">DSM 24004</strain>
    </source>
</reference>
<dbReference type="InterPro" id="IPR016035">
    <property type="entry name" value="Acyl_Trfase/lysoPLipase"/>
</dbReference>
<evidence type="ECO:0000313" key="7">
    <source>
        <dbReference type="Proteomes" id="UP001519342"/>
    </source>
</evidence>
<evidence type="ECO:0000259" key="5">
    <source>
        <dbReference type="PROSITE" id="PS51635"/>
    </source>
</evidence>
<accession>A0ABS4GIB3</accession>
<dbReference type="Gene3D" id="3.40.1090.10">
    <property type="entry name" value="Cytosolic phospholipase A2 catalytic domain"/>
    <property type="match status" value="2"/>
</dbReference>
<feature type="short sequence motif" description="GXGXXG" evidence="4">
    <location>
        <begin position="8"/>
        <end position="13"/>
    </location>
</feature>
<dbReference type="EMBL" id="JAGGKS010000014">
    <property type="protein sequence ID" value="MBP1927399.1"/>
    <property type="molecule type" value="Genomic_DNA"/>
</dbReference>
<feature type="short sequence motif" description="GXSXG" evidence="4">
    <location>
        <begin position="35"/>
        <end position="39"/>
    </location>
</feature>
<dbReference type="SUPFAM" id="SSF52151">
    <property type="entry name" value="FabD/lysophospholipase-like"/>
    <property type="match status" value="1"/>
</dbReference>